<gene>
    <name evidence="1" type="ORF">PI23P_03447</name>
</gene>
<protein>
    <recommendedName>
        <fullName evidence="3">FAD/NAD(P)-binding domain-containing protein</fullName>
    </recommendedName>
</protein>
<dbReference type="STRING" id="313594.PI23P_03447"/>
<dbReference type="AlphaFoldDB" id="A4BX26"/>
<dbReference type="Gene3D" id="3.50.50.60">
    <property type="entry name" value="FAD/NAD(P)-binding domain"/>
    <property type="match status" value="1"/>
</dbReference>
<dbReference type="HOGENOM" id="CLU_068376_2_0_10"/>
<accession>A4BX26</accession>
<dbReference type="SUPFAM" id="SSF51905">
    <property type="entry name" value="FAD/NAD(P)-binding domain"/>
    <property type="match status" value="1"/>
</dbReference>
<organism evidence="1 2">
    <name type="scientific">Polaribacter irgensii 23-P</name>
    <dbReference type="NCBI Taxonomy" id="313594"/>
    <lineage>
        <taxon>Bacteria</taxon>
        <taxon>Pseudomonadati</taxon>
        <taxon>Bacteroidota</taxon>
        <taxon>Flavobacteriia</taxon>
        <taxon>Flavobacteriales</taxon>
        <taxon>Flavobacteriaceae</taxon>
    </lineage>
</organism>
<dbReference type="eggNOG" id="COG0492">
    <property type="taxonomic scope" value="Bacteria"/>
</dbReference>
<comment type="caution">
    <text evidence="1">The sequence shown here is derived from an EMBL/GenBank/DDBJ whole genome shotgun (WGS) entry which is preliminary data.</text>
</comment>
<sequence>MNFDALIIGGGVAGLQCALILGSAREKPFAIQKNIAIIAHQKASHLQNALFNNVLGLSPNTIGKDILVSGKQQLATEYPWISQIENEKVISIVHAADLYEVTTNKGMYIAKIIIIALNYSKPLTIKGLNDFIGPHQKANPEKDRIQLKNTNYFIQKGMYCCGTIAGCRSQFAIAAGSGAAVATDILTLWNDGNHVKIHDKIDLKNPTN</sequence>
<proteinExistence type="predicted"/>
<evidence type="ECO:0000313" key="1">
    <source>
        <dbReference type="EMBL" id="EAR13517.1"/>
    </source>
</evidence>
<keyword evidence="2" id="KW-1185">Reference proteome</keyword>
<dbReference type="OrthoDB" id="1199853at2"/>
<evidence type="ECO:0008006" key="3">
    <source>
        <dbReference type="Google" id="ProtNLM"/>
    </source>
</evidence>
<evidence type="ECO:0000313" key="2">
    <source>
        <dbReference type="Proteomes" id="UP000003053"/>
    </source>
</evidence>
<name>A4BX26_9FLAO</name>
<dbReference type="InterPro" id="IPR036188">
    <property type="entry name" value="FAD/NAD-bd_sf"/>
</dbReference>
<dbReference type="EMBL" id="AAOG01000001">
    <property type="protein sequence ID" value="EAR13517.1"/>
    <property type="molecule type" value="Genomic_DNA"/>
</dbReference>
<dbReference type="RefSeq" id="WP_004569315.1">
    <property type="nucleotide sequence ID" value="NZ_CH724148.1"/>
</dbReference>
<reference evidence="1 2" key="1">
    <citation type="submission" date="2006-02" db="EMBL/GenBank/DDBJ databases">
        <authorList>
            <person name="Murray A."/>
            <person name="Staley J."/>
            <person name="Ferriera S."/>
            <person name="Johnson J."/>
            <person name="Kravitz S."/>
            <person name="Halpern A."/>
            <person name="Remington K."/>
            <person name="Beeson K."/>
            <person name="Tran B."/>
            <person name="Rogers Y.-H."/>
            <person name="Friedman R."/>
            <person name="Venter J.C."/>
        </authorList>
    </citation>
    <scope>NUCLEOTIDE SEQUENCE [LARGE SCALE GENOMIC DNA]</scope>
    <source>
        <strain evidence="1 2">23-P</strain>
    </source>
</reference>
<dbReference type="Proteomes" id="UP000003053">
    <property type="component" value="Unassembled WGS sequence"/>
</dbReference>